<comment type="caution">
    <text evidence="12">The sequence shown here is derived from an EMBL/GenBank/DDBJ whole genome shotgun (WGS) entry which is preliminary data.</text>
</comment>
<dbReference type="Proteomes" id="UP000319731">
    <property type="component" value="Unassembled WGS sequence"/>
</dbReference>
<dbReference type="SMART" id="SM00355">
    <property type="entry name" value="ZnF_C2H2"/>
    <property type="match status" value="1"/>
</dbReference>
<feature type="compositionally biased region" description="Low complexity" evidence="9">
    <location>
        <begin position="212"/>
        <end position="237"/>
    </location>
</feature>
<dbReference type="InterPro" id="IPR011146">
    <property type="entry name" value="HIT-like"/>
</dbReference>
<reference evidence="12 13" key="1">
    <citation type="journal article" date="2019" name="Sci. Rep.">
        <title>Comparative genomics of chytrid fungi reveal insights into the obligate biotrophic and pathogenic lifestyle of Synchytrium endobioticum.</title>
        <authorList>
            <person name="van de Vossenberg B.T.L.H."/>
            <person name="Warris S."/>
            <person name="Nguyen H.D.T."/>
            <person name="van Gent-Pelzer M.P.E."/>
            <person name="Joly D.L."/>
            <person name="van de Geest H.C."/>
            <person name="Bonants P.J.M."/>
            <person name="Smith D.S."/>
            <person name="Levesque C.A."/>
            <person name="van der Lee T.A.J."/>
        </authorList>
    </citation>
    <scope>NUCLEOTIDE SEQUENCE [LARGE SCALE GENOMIC DNA]</scope>
    <source>
        <strain evidence="12 13">JEL517</strain>
    </source>
</reference>
<dbReference type="GO" id="GO:0005634">
    <property type="term" value="C:nucleus"/>
    <property type="evidence" value="ECO:0007669"/>
    <property type="project" value="UniProtKB-SubCell"/>
</dbReference>
<evidence type="ECO:0000313" key="13">
    <source>
        <dbReference type="Proteomes" id="UP000319731"/>
    </source>
</evidence>
<dbReference type="InterPro" id="IPR019406">
    <property type="entry name" value="APLF_PBZ"/>
</dbReference>
<proteinExistence type="predicted"/>
<feature type="domain" description="C2H2-type" evidence="10">
    <location>
        <begin position="713"/>
        <end position="736"/>
    </location>
</feature>
<keyword evidence="6" id="KW-0539">Nucleus</keyword>
<dbReference type="EMBL" id="QEAO01000062">
    <property type="protein sequence ID" value="TPX30626.1"/>
    <property type="molecule type" value="Genomic_DNA"/>
</dbReference>
<dbReference type="PROSITE" id="PS51084">
    <property type="entry name" value="HIT_2"/>
    <property type="match status" value="1"/>
</dbReference>
<dbReference type="InterPro" id="IPR013087">
    <property type="entry name" value="Znf_C2H2_type"/>
</dbReference>
<dbReference type="Gene3D" id="3.30.428.10">
    <property type="entry name" value="HIT-like"/>
    <property type="match status" value="1"/>
</dbReference>
<dbReference type="InterPro" id="IPR032566">
    <property type="entry name" value="Znf-C2HE"/>
</dbReference>
<dbReference type="OrthoDB" id="3512845at2759"/>
<dbReference type="GO" id="GO:0033699">
    <property type="term" value="F:DNA 5'-adenosine monophosphate hydrolase activity"/>
    <property type="evidence" value="ECO:0007669"/>
    <property type="project" value="TreeGrafter"/>
</dbReference>
<evidence type="ECO:0000256" key="8">
    <source>
        <dbReference type="PROSITE-ProRule" id="PRU00464"/>
    </source>
</evidence>
<dbReference type="GO" id="GO:0008270">
    <property type="term" value="F:zinc ion binding"/>
    <property type="evidence" value="ECO:0007669"/>
    <property type="project" value="UniProtKB-KW"/>
</dbReference>
<evidence type="ECO:0000259" key="11">
    <source>
        <dbReference type="PROSITE" id="PS51084"/>
    </source>
</evidence>
<organism evidence="12 13">
    <name type="scientific">Synchytrium microbalum</name>
    <dbReference type="NCBI Taxonomy" id="1806994"/>
    <lineage>
        <taxon>Eukaryota</taxon>
        <taxon>Fungi</taxon>
        <taxon>Fungi incertae sedis</taxon>
        <taxon>Chytridiomycota</taxon>
        <taxon>Chytridiomycota incertae sedis</taxon>
        <taxon>Chytridiomycetes</taxon>
        <taxon>Synchytriales</taxon>
        <taxon>Synchytriaceae</taxon>
        <taxon>Synchytrium</taxon>
    </lineage>
</organism>
<dbReference type="PROSITE" id="PS50157">
    <property type="entry name" value="ZINC_FINGER_C2H2_2"/>
    <property type="match status" value="1"/>
</dbReference>
<feature type="compositionally biased region" description="Pro residues" evidence="9">
    <location>
        <begin position="248"/>
        <end position="259"/>
    </location>
</feature>
<dbReference type="InterPro" id="IPR008984">
    <property type="entry name" value="SMAD_FHA_dom_sf"/>
</dbReference>
<comment type="subcellular location">
    <subcellularLocation>
        <location evidence="1">Nucleus</location>
    </subcellularLocation>
</comment>
<evidence type="ECO:0000256" key="5">
    <source>
        <dbReference type="ARBA" id="ARBA00023125"/>
    </source>
</evidence>
<dbReference type="SUPFAM" id="SSF54197">
    <property type="entry name" value="HIT-like"/>
    <property type="match status" value="1"/>
</dbReference>
<comment type="caution">
    <text evidence="8">Lacks conserved residue(s) required for the propagation of feature annotation.</text>
</comment>
<feature type="compositionally biased region" description="Polar residues" evidence="9">
    <location>
        <begin position="195"/>
        <end position="211"/>
    </location>
</feature>
<evidence type="ECO:0000256" key="1">
    <source>
        <dbReference type="ARBA" id="ARBA00004123"/>
    </source>
</evidence>
<feature type="region of interest" description="Disordered" evidence="9">
    <location>
        <begin position="102"/>
        <end position="122"/>
    </location>
</feature>
<keyword evidence="3" id="KW-0378">Hydrolase</keyword>
<evidence type="ECO:0008006" key="14">
    <source>
        <dbReference type="Google" id="ProtNLM"/>
    </source>
</evidence>
<evidence type="ECO:0000256" key="6">
    <source>
        <dbReference type="ARBA" id="ARBA00023242"/>
    </source>
</evidence>
<dbReference type="AlphaFoldDB" id="A0A507BY26"/>
<keyword evidence="2" id="KW-0479">Metal-binding</keyword>
<dbReference type="Pfam" id="PF10283">
    <property type="entry name" value="zf-CCHH"/>
    <property type="match status" value="1"/>
</dbReference>
<dbReference type="PANTHER" id="PTHR12486">
    <property type="entry name" value="APRATAXIN-RELATED"/>
    <property type="match status" value="1"/>
</dbReference>
<dbReference type="GeneID" id="42007076"/>
<evidence type="ECO:0000256" key="3">
    <source>
        <dbReference type="ARBA" id="ARBA00022801"/>
    </source>
</evidence>
<keyword evidence="4" id="KW-0862">Zinc</keyword>
<dbReference type="GO" id="GO:0000012">
    <property type="term" value="P:single strand break repair"/>
    <property type="evidence" value="ECO:0007669"/>
    <property type="project" value="TreeGrafter"/>
</dbReference>
<dbReference type="GO" id="GO:0003697">
    <property type="term" value="F:single-stranded DNA binding"/>
    <property type="evidence" value="ECO:0007669"/>
    <property type="project" value="TreeGrafter"/>
</dbReference>
<protein>
    <recommendedName>
        <fullName evidence="14">Aprataxin</fullName>
    </recommendedName>
</protein>
<keyword evidence="13" id="KW-1185">Reference proteome</keyword>
<dbReference type="InterPro" id="IPR036265">
    <property type="entry name" value="HIT-like_sf"/>
</dbReference>
<dbReference type="PANTHER" id="PTHR12486:SF4">
    <property type="entry name" value="APRATAXIN"/>
    <property type="match status" value="1"/>
</dbReference>
<dbReference type="RefSeq" id="XP_031022252.1">
    <property type="nucleotide sequence ID" value="XM_031171779.1"/>
</dbReference>
<gene>
    <name evidence="12" type="ORF">SmJEL517_g05853</name>
</gene>
<feature type="region of interest" description="Disordered" evidence="9">
    <location>
        <begin position="134"/>
        <end position="156"/>
    </location>
</feature>
<feature type="region of interest" description="Disordered" evidence="9">
    <location>
        <begin position="179"/>
        <end position="317"/>
    </location>
</feature>
<dbReference type="Gene3D" id="2.60.200.20">
    <property type="match status" value="1"/>
</dbReference>
<evidence type="ECO:0000256" key="2">
    <source>
        <dbReference type="ARBA" id="ARBA00022723"/>
    </source>
</evidence>
<dbReference type="FunFam" id="3.30.428.10:FF:000004">
    <property type="entry name" value="aprataxin isoform X2"/>
    <property type="match status" value="1"/>
</dbReference>
<keyword evidence="7" id="KW-0863">Zinc-finger</keyword>
<name>A0A507BY26_9FUNG</name>
<keyword evidence="5" id="KW-0238">DNA-binding</keyword>
<dbReference type="CDD" id="cd22671">
    <property type="entry name" value="FHA_APTX-like"/>
    <property type="match status" value="1"/>
</dbReference>
<dbReference type="STRING" id="1806994.A0A507BY26"/>
<dbReference type="GO" id="GO:0003725">
    <property type="term" value="F:double-stranded RNA binding"/>
    <property type="evidence" value="ECO:0007669"/>
    <property type="project" value="TreeGrafter"/>
</dbReference>
<sequence>MRAFISNSNNERIKVDQDAALCIGRKTLLGINTQKCSKEHLEISIVDDKLFVERVGGNPSFLQPAGTTQHIVLDKNVKVEIHHGDKLYVLANEGELDVIIESSNKRNSPDAASSDPPPSASKRVRRILDEEDEDHDNAHNQHTLPDTQQPPPIDDLPVCQWGTKCFRKNPAHFAEYSHPWRKDVPKPSNSNSNSQVQVANTGGHSSSGTPQPTAASSPTRSQPTAAAAAAAAAPVTPLVNTVPRQRLPNPPRAPSPPVRTPRVASVSAASPVKKSTSSSAPKPTVPSTAASSSASPHVQEYTNQRDDDVDDENQQSASDQVLRLAFPSLSTLEYGINLEKAAPVAAMEIEKFLSTYGGGELVLVDSDASVAAAYDQAVAKNPRFRTLVGDISSLKSGHDCVASHVAMQVNWAYKPTFAASIAISSKVPALLSHSVRETLPTTINTGQAYSVPLANHVPLCAQEGVSKVLIVCPPNMNLEKPDPIEDEVEALRVLGETYRNLFGVFAQVGGIKSRVEEEARKSVQMEVDSPPLKVLPQSPPVPAVGGSSSSGGGAWSDALLKYAKNPEKYPNEIVYYDDDISVMRDGYPKAKYHFLVMPRVPMDGLASLKPSHIPLLHEMEAKGKEIADSIKVEDPKAADFKMGFHAIPSMKQLHLHVISQDFVSDKLKHRKHWVSFNSSFFKSVEEVVELLEAKGRVHYNKAEYEDIIKNGAFRCPTCGKVSPDLPKLKTHLKTHR</sequence>
<accession>A0A507BY26</accession>
<evidence type="ECO:0000256" key="4">
    <source>
        <dbReference type="ARBA" id="ARBA00022833"/>
    </source>
</evidence>
<dbReference type="Pfam" id="PF11969">
    <property type="entry name" value="DcpS_C"/>
    <property type="match status" value="1"/>
</dbReference>
<feature type="compositionally biased region" description="Low complexity" evidence="9">
    <location>
        <begin position="260"/>
        <end position="296"/>
    </location>
</feature>
<feature type="region of interest" description="Disordered" evidence="9">
    <location>
        <begin position="526"/>
        <end position="551"/>
    </location>
</feature>
<evidence type="ECO:0000313" key="12">
    <source>
        <dbReference type="EMBL" id="TPX30626.1"/>
    </source>
</evidence>
<dbReference type="GO" id="GO:0030983">
    <property type="term" value="F:mismatched DNA binding"/>
    <property type="evidence" value="ECO:0007669"/>
    <property type="project" value="TreeGrafter"/>
</dbReference>
<dbReference type="SUPFAM" id="SSF49879">
    <property type="entry name" value="SMAD/FHA domain"/>
    <property type="match status" value="1"/>
</dbReference>
<evidence type="ECO:0000256" key="9">
    <source>
        <dbReference type="SAM" id="MobiDB-lite"/>
    </source>
</evidence>
<evidence type="ECO:0000256" key="7">
    <source>
        <dbReference type="PROSITE-ProRule" id="PRU00042"/>
    </source>
</evidence>
<evidence type="ECO:0000259" key="10">
    <source>
        <dbReference type="PROSITE" id="PS50157"/>
    </source>
</evidence>
<dbReference type="Pfam" id="PF16278">
    <property type="entry name" value="zf-C2HE"/>
    <property type="match status" value="1"/>
</dbReference>
<feature type="domain" description="HIT" evidence="11">
    <location>
        <begin position="560"/>
        <end position="668"/>
    </location>
</feature>
<dbReference type="GO" id="GO:1990165">
    <property type="term" value="F:single-strand break-containing DNA binding"/>
    <property type="evidence" value="ECO:0007669"/>
    <property type="project" value="TreeGrafter"/>
</dbReference>